<sequence>MWFLSLLPLAAGLRCPSGNQPYKRRQGESETASDEEPAAAALATGGGASPPVELGVTAAAAAVARYSLLVPRMQSYSTPLGAPSSVHPMTDSLEFPFPAPASGDESTVMLSRICGA</sequence>
<accession>A0AAN6QB05</accession>
<organism evidence="2 3">
    <name type="scientific">Parathielavia hyrcaniae</name>
    <dbReference type="NCBI Taxonomy" id="113614"/>
    <lineage>
        <taxon>Eukaryota</taxon>
        <taxon>Fungi</taxon>
        <taxon>Dikarya</taxon>
        <taxon>Ascomycota</taxon>
        <taxon>Pezizomycotina</taxon>
        <taxon>Sordariomycetes</taxon>
        <taxon>Sordariomycetidae</taxon>
        <taxon>Sordariales</taxon>
        <taxon>Chaetomiaceae</taxon>
        <taxon>Parathielavia</taxon>
    </lineage>
</organism>
<gene>
    <name evidence="2" type="ORF">N658DRAFT_482629</name>
</gene>
<proteinExistence type="predicted"/>
<evidence type="ECO:0000313" key="2">
    <source>
        <dbReference type="EMBL" id="KAK4106869.1"/>
    </source>
</evidence>
<dbReference type="EMBL" id="MU863624">
    <property type="protein sequence ID" value="KAK4106869.1"/>
    <property type="molecule type" value="Genomic_DNA"/>
</dbReference>
<evidence type="ECO:0000313" key="3">
    <source>
        <dbReference type="Proteomes" id="UP001305647"/>
    </source>
</evidence>
<feature type="region of interest" description="Disordered" evidence="1">
    <location>
        <begin position="16"/>
        <end position="49"/>
    </location>
</feature>
<dbReference type="AlphaFoldDB" id="A0AAN6QB05"/>
<reference evidence="2" key="2">
    <citation type="submission" date="2023-05" db="EMBL/GenBank/DDBJ databases">
        <authorList>
            <consortium name="Lawrence Berkeley National Laboratory"/>
            <person name="Steindorff A."/>
            <person name="Hensen N."/>
            <person name="Bonometti L."/>
            <person name="Westerberg I."/>
            <person name="Brannstrom I.O."/>
            <person name="Guillou S."/>
            <person name="Cros-Aarteil S."/>
            <person name="Calhoun S."/>
            <person name="Haridas S."/>
            <person name="Kuo A."/>
            <person name="Mondo S."/>
            <person name="Pangilinan J."/>
            <person name="Riley R."/>
            <person name="Labutti K."/>
            <person name="Andreopoulos B."/>
            <person name="Lipzen A."/>
            <person name="Chen C."/>
            <person name="Yanf M."/>
            <person name="Daum C."/>
            <person name="Ng V."/>
            <person name="Clum A."/>
            <person name="Ohm R."/>
            <person name="Martin F."/>
            <person name="Silar P."/>
            <person name="Natvig D."/>
            <person name="Lalanne C."/>
            <person name="Gautier V."/>
            <person name="Ament-Velasquez S.L."/>
            <person name="Kruys A."/>
            <person name="Hutchinson M.I."/>
            <person name="Powell A.J."/>
            <person name="Barry K."/>
            <person name="Miller A.N."/>
            <person name="Grigoriev I.V."/>
            <person name="Debuchy R."/>
            <person name="Gladieux P."/>
            <person name="Thoren M.H."/>
            <person name="Johannesson H."/>
        </authorList>
    </citation>
    <scope>NUCLEOTIDE SEQUENCE</scope>
    <source>
        <strain evidence="2">CBS 757.83</strain>
    </source>
</reference>
<reference evidence="2" key="1">
    <citation type="journal article" date="2023" name="Mol. Phylogenet. Evol.">
        <title>Genome-scale phylogeny and comparative genomics of the fungal order Sordariales.</title>
        <authorList>
            <person name="Hensen N."/>
            <person name="Bonometti L."/>
            <person name="Westerberg I."/>
            <person name="Brannstrom I.O."/>
            <person name="Guillou S."/>
            <person name="Cros-Aarteil S."/>
            <person name="Calhoun S."/>
            <person name="Haridas S."/>
            <person name="Kuo A."/>
            <person name="Mondo S."/>
            <person name="Pangilinan J."/>
            <person name="Riley R."/>
            <person name="LaButti K."/>
            <person name="Andreopoulos B."/>
            <person name="Lipzen A."/>
            <person name="Chen C."/>
            <person name="Yan M."/>
            <person name="Daum C."/>
            <person name="Ng V."/>
            <person name="Clum A."/>
            <person name="Steindorff A."/>
            <person name="Ohm R.A."/>
            <person name="Martin F."/>
            <person name="Silar P."/>
            <person name="Natvig D.O."/>
            <person name="Lalanne C."/>
            <person name="Gautier V."/>
            <person name="Ament-Velasquez S.L."/>
            <person name="Kruys A."/>
            <person name="Hutchinson M.I."/>
            <person name="Powell A.J."/>
            <person name="Barry K."/>
            <person name="Miller A.N."/>
            <person name="Grigoriev I.V."/>
            <person name="Debuchy R."/>
            <person name="Gladieux P."/>
            <person name="Hiltunen Thoren M."/>
            <person name="Johannesson H."/>
        </authorList>
    </citation>
    <scope>NUCLEOTIDE SEQUENCE</scope>
    <source>
        <strain evidence="2">CBS 757.83</strain>
    </source>
</reference>
<evidence type="ECO:0000256" key="1">
    <source>
        <dbReference type="SAM" id="MobiDB-lite"/>
    </source>
</evidence>
<protein>
    <submittedName>
        <fullName evidence="2">Uncharacterized protein</fullName>
    </submittedName>
</protein>
<name>A0AAN6QB05_9PEZI</name>
<comment type="caution">
    <text evidence="2">The sequence shown here is derived from an EMBL/GenBank/DDBJ whole genome shotgun (WGS) entry which is preliminary data.</text>
</comment>
<keyword evidence="3" id="KW-1185">Reference proteome</keyword>
<dbReference type="Proteomes" id="UP001305647">
    <property type="component" value="Unassembled WGS sequence"/>
</dbReference>